<keyword evidence="2" id="KW-1185">Reference proteome</keyword>
<dbReference type="RefSeq" id="WP_277578130.1">
    <property type="nucleotide sequence ID" value="NZ_JANRMI010000002.1"/>
</dbReference>
<dbReference type="SUPFAM" id="SSF54001">
    <property type="entry name" value="Cysteine proteinases"/>
    <property type="match status" value="1"/>
</dbReference>
<dbReference type="PROSITE" id="PS51257">
    <property type="entry name" value="PROKAR_LIPOPROTEIN"/>
    <property type="match status" value="1"/>
</dbReference>
<dbReference type="EMBL" id="JANRMI010000002">
    <property type="protein sequence ID" value="MDG0816653.1"/>
    <property type="molecule type" value="Genomic_DNA"/>
</dbReference>
<protein>
    <submittedName>
        <fullName evidence="1">Uncharacterized protein</fullName>
    </submittedName>
</protein>
<evidence type="ECO:0000313" key="1">
    <source>
        <dbReference type="EMBL" id="MDG0816653.1"/>
    </source>
</evidence>
<organism evidence="1 2">
    <name type="scientific">Bdellovibrio svalbardensis</name>
    <dbReference type="NCBI Taxonomy" id="2972972"/>
    <lineage>
        <taxon>Bacteria</taxon>
        <taxon>Pseudomonadati</taxon>
        <taxon>Bdellovibrionota</taxon>
        <taxon>Bdellovibrionia</taxon>
        <taxon>Bdellovibrionales</taxon>
        <taxon>Pseudobdellovibrionaceae</taxon>
        <taxon>Bdellovibrio</taxon>
    </lineage>
</organism>
<dbReference type="Gene3D" id="3.90.1720.10">
    <property type="entry name" value="endopeptidase domain like (from Nostoc punctiforme)"/>
    <property type="match status" value="1"/>
</dbReference>
<name>A0ABT6DIH5_9BACT</name>
<evidence type="ECO:0000313" key="2">
    <source>
        <dbReference type="Proteomes" id="UP001152321"/>
    </source>
</evidence>
<proteinExistence type="predicted"/>
<comment type="caution">
    <text evidence="1">The sequence shown here is derived from an EMBL/GenBank/DDBJ whole genome shotgun (WGS) entry which is preliminary data.</text>
</comment>
<dbReference type="InterPro" id="IPR038765">
    <property type="entry name" value="Papain-like_cys_pep_sf"/>
</dbReference>
<reference evidence="1" key="1">
    <citation type="submission" date="2022-08" db="EMBL/GenBank/DDBJ databases">
        <title>Novel Bdellovibrio Species Isolated from Svalbard: Designation Bdellovibrio svalbardensis.</title>
        <authorList>
            <person name="Mitchell R.J."/>
            <person name="Choi S.Y."/>
        </authorList>
    </citation>
    <scope>NUCLEOTIDE SEQUENCE</scope>
    <source>
        <strain evidence="1">PAP01</strain>
    </source>
</reference>
<accession>A0ABT6DIH5</accession>
<dbReference type="Proteomes" id="UP001152321">
    <property type="component" value="Unassembled WGS sequence"/>
</dbReference>
<sequence>MKSNAVAAIIFLILASCVSKTSREVASVQVPSLVDFGKSLSEYTGFVRSSSFTPSNCGPVYSAIASKVESLDFNLYSNEELQKEAANLISALWQMRLQLHARLSEVSPQCQLQVRELFHRMHDQDDYLGEFAYKAQALDPSKLEFQKQAIPIYDRKAYAPYSVRPDVDDEKFQFYSGDLMLARGVSFFSAIISQISDNKSQFSHVVFVSQEPMTKKLNTIESYIGVGVDKYQMDFALKNENARLLVLRPKDRVLGEKAAGFAMESAKARVPYDYFMNFKDYSKMSCVEVARSAYDKASNGAVLTPAQPANLKMNSKDFLDKLNLKNGSLITPDDLEVDPRFELVLDWRDYRLLRDSRHKDAILSEMVRWMDEMGYKFHDTPKSFIAKNIILPTRTTRLWPLVKKLTGSPDLDPALPKKTLGVMLVLNQVGQSLLERLDKQDLAYIAKFKRPMTNGQLRAAVNQLRELDLKEYKESNPSFLHFALRPDGIYPRRPPTHGEHR</sequence>
<gene>
    <name evidence="1" type="ORF">NWE73_09775</name>
</gene>